<name>A0A8H9BXF0_STAPS</name>
<keyword evidence="2" id="KW-1185">Reference proteome</keyword>
<proteinExistence type="predicted"/>
<reference evidence="1 2" key="1">
    <citation type="submission" date="2018-11" db="EMBL/GenBank/DDBJ databases">
        <authorList>
            <consortium name="Veterinary Laboratory Investigation and Response Network"/>
        </authorList>
    </citation>
    <scope>NUCLEOTIDE SEQUENCE [LARGE SCALE GENOMIC DNA]</scope>
    <source>
        <strain evidence="1 2">SPSE-18-VL-LA-PA-Ryan-0021</strain>
    </source>
</reference>
<evidence type="ECO:0000313" key="2">
    <source>
        <dbReference type="Proteomes" id="UP000600220"/>
    </source>
</evidence>
<dbReference type="EMBL" id="AAXKXX010000001">
    <property type="protein sequence ID" value="EGQ4383519.1"/>
    <property type="molecule type" value="Genomic_DNA"/>
</dbReference>
<comment type="caution">
    <text evidence="1">The sequence shown here is derived from an EMBL/GenBank/DDBJ whole genome shotgun (WGS) entry which is preliminary data.</text>
</comment>
<dbReference type="RefSeq" id="WP_100040101.1">
    <property type="nucleotide sequence ID" value="NZ_JAENCP010000001.1"/>
</dbReference>
<accession>A0A8H9BXF0</accession>
<organism evidence="1 2">
    <name type="scientific">Staphylococcus pseudintermedius</name>
    <dbReference type="NCBI Taxonomy" id="283734"/>
    <lineage>
        <taxon>Bacteria</taxon>
        <taxon>Bacillati</taxon>
        <taxon>Bacillota</taxon>
        <taxon>Bacilli</taxon>
        <taxon>Bacillales</taxon>
        <taxon>Staphylococcaceae</taxon>
        <taxon>Staphylococcus</taxon>
        <taxon>Staphylococcus intermedius group</taxon>
    </lineage>
</organism>
<dbReference type="AlphaFoldDB" id="A0A8H9BXF0"/>
<dbReference type="Proteomes" id="UP000600220">
    <property type="component" value="Unassembled WGS sequence"/>
</dbReference>
<protein>
    <submittedName>
        <fullName evidence="1">Uncharacterized protein</fullName>
    </submittedName>
</protein>
<evidence type="ECO:0000313" key="1">
    <source>
        <dbReference type="EMBL" id="EGQ4383519.1"/>
    </source>
</evidence>
<sequence>MDNQIALINELQINRKEFKLIPEAIKCLKKLKDIQFEFEEDIEINILSDFDEFGVGHLFIDSDNKSIDALDEATMDNSLIWYKKVNDALTQKIINDIDFIRNADDKELEDYKDKLLNY</sequence>
<gene>
    <name evidence="1" type="ORF">EGV54_00180</name>
</gene>